<dbReference type="InterPro" id="IPR006164">
    <property type="entry name" value="DNA_bd_Ku70/Ku80"/>
</dbReference>
<keyword evidence="5" id="KW-0347">Helicase</keyword>
<evidence type="ECO:0000256" key="5">
    <source>
        <dbReference type="ARBA" id="ARBA00022806"/>
    </source>
</evidence>
<sequence>MSRSTSTVFALDINIPPESLSRAVEFCRLSIASAMFPASGDEIALVVTGAAGGVVGVGDGSSAARPPYISVLCPLGPPTPDSILALNRVVAKRDGVETGGKGEKSADFIEMLLVCGQLIAERKRCKQNRRVVYLLTDAGMEVSRKMNFVTVCESFRTYGVTLFVVGIGFSGTVKSRVNDVGDACDVGNDAEMPVGVIGDTSLREENEQVLRALCQVVDNGSAVISLESALANVERLSTRKVKPTAQRIVFTIGDVHIATQMSVKTKREVFTAPRPPAPLERGTGSRKINYSGPDTGQVQESERGEGISLAEAVKIRGPRGLEAISCVSLKEVPVWLLVGDGSRTITPLPNDLTGAKAFRSIVRAMAQNGLAMVVRYVYIQDANPVLGVCVPSSDEGRDVLFFSALPFAEDVRHLKFPDYDSMGVSVGESVMEEEEALVASVVDGMTVGPDVLNPHQTFNPFLQQLYATQRAKLHFWCSQNIEKGLMNEGENNVTLPLMQQLRVSSTAFGSPGNQLEPLFAKVRNQLQRCCRTFVYVPSNRNNRIGFDWQPHRRYTPMGSIVLNQGHDGSARAPFTAANSVEQCHTSSSVGTAAKVLNPSVSQQIVASDLGKQIPGGH</sequence>
<dbReference type="SUPFAM" id="SSF100939">
    <property type="entry name" value="SPOC domain-like"/>
    <property type="match status" value="1"/>
</dbReference>
<dbReference type="Pfam" id="PF02735">
    <property type="entry name" value="Ku"/>
    <property type="match status" value="1"/>
</dbReference>
<dbReference type="SUPFAM" id="SSF53300">
    <property type="entry name" value="vWA-like"/>
    <property type="match status" value="1"/>
</dbReference>
<name>G0TWI9_TRYVY</name>
<dbReference type="GO" id="GO:0004386">
    <property type="term" value="F:helicase activity"/>
    <property type="evidence" value="ECO:0007669"/>
    <property type="project" value="UniProtKB-KW"/>
</dbReference>
<dbReference type="PANTHER" id="PTHR12604">
    <property type="entry name" value="KU AUTOANTIGEN DNA HELICASE"/>
    <property type="match status" value="1"/>
</dbReference>
<evidence type="ECO:0000256" key="10">
    <source>
        <dbReference type="ARBA" id="ARBA00023242"/>
    </source>
</evidence>
<evidence type="ECO:0000256" key="7">
    <source>
        <dbReference type="ARBA" id="ARBA00023125"/>
    </source>
</evidence>
<dbReference type="InterPro" id="IPR036465">
    <property type="entry name" value="vWFA_dom_sf"/>
</dbReference>
<dbReference type="GO" id="GO:0003690">
    <property type="term" value="F:double-stranded DNA binding"/>
    <property type="evidence" value="ECO:0007669"/>
    <property type="project" value="TreeGrafter"/>
</dbReference>
<dbReference type="GO" id="GO:0042162">
    <property type="term" value="F:telomeric DNA binding"/>
    <property type="evidence" value="ECO:0007669"/>
    <property type="project" value="TreeGrafter"/>
</dbReference>
<dbReference type="OMA" id="HFPYEED"/>
<evidence type="ECO:0000313" key="13">
    <source>
        <dbReference type="EMBL" id="CCC48327.1"/>
    </source>
</evidence>
<dbReference type="Gene3D" id="2.40.290.10">
    <property type="match status" value="1"/>
</dbReference>
<evidence type="ECO:0000259" key="12">
    <source>
        <dbReference type="SMART" id="SM00559"/>
    </source>
</evidence>
<dbReference type="GO" id="GO:0043564">
    <property type="term" value="C:Ku70:Ku80 complex"/>
    <property type="evidence" value="ECO:0007669"/>
    <property type="project" value="TreeGrafter"/>
</dbReference>
<reference evidence="13" key="1">
    <citation type="journal article" date="2012" name="Proc. Natl. Acad. Sci. U.S.A.">
        <title>Antigenic diversity is generated by distinct evolutionary mechanisms in African trypanosome species.</title>
        <authorList>
            <person name="Jackson A.P."/>
            <person name="Berry A."/>
            <person name="Aslett M."/>
            <person name="Allison H.C."/>
            <person name="Burton P."/>
            <person name="Vavrova-Anderson J."/>
            <person name="Brown R."/>
            <person name="Browne H."/>
            <person name="Corton N."/>
            <person name="Hauser H."/>
            <person name="Gamble J."/>
            <person name="Gilderthorp R."/>
            <person name="Marcello L."/>
            <person name="McQuillan J."/>
            <person name="Otto T.D."/>
            <person name="Quail M.A."/>
            <person name="Sanders M.J."/>
            <person name="van Tonder A."/>
            <person name="Ginger M.L."/>
            <person name="Field M.C."/>
            <person name="Barry J.D."/>
            <person name="Hertz-Fowler C."/>
            <person name="Berriman M."/>
        </authorList>
    </citation>
    <scope>NUCLEOTIDE SEQUENCE</scope>
    <source>
        <strain evidence="13">Y486</strain>
    </source>
</reference>
<keyword evidence="6" id="KW-0067">ATP-binding</keyword>
<keyword evidence="7" id="KW-0238">DNA-binding</keyword>
<keyword evidence="2" id="KW-0547">Nucleotide-binding</keyword>
<evidence type="ECO:0000256" key="11">
    <source>
        <dbReference type="SAM" id="MobiDB-lite"/>
    </source>
</evidence>
<gene>
    <name evidence="13" type="ORF">TVY486_0601180</name>
</gene>
<evidence type="ECO:0000256" key="2">
    <source>
        <dbReference type="ARBA" id="ARBA00022741"/>
    </source>
</evidence>
<evidence type="ECO:0000256" key="6">
    <source>
        <dbReference type="ARBA" id="ARBA00022840"/>
    </source>
</evidence>
<dbReference type="InterPro" id="IPR016194">
    <property type="entry name" value="SPOC-like_C_dom_sf"/>
</dbReference>
<feature type="domain" description="Ku" evidence="12">
    <location>
        <begin position="287"/>
        <end position="422"/>
    </location>
</feature>
<dbReference type="Gene3D" id="3.40.50.410">
    <property type="entry name" value="von Willebrand factor, type A domain"/>
    <property type="match status" value="1"/>
</dbReference>
<dbReference type="GO" id="GO:0000723">
    <property type="term" value="P:telomere maintenance"/>
    <property type="evidence" value="ECO:0007669"/>
    <property type="project" value="TreeGrafter"/>
</dbReference>
<proteinExistence type="predicted"/>
<evidence type="ECO:0000256" key="3">
    <source>
        <dbReference type="ARBA" id="ARBA00022763"/>
    </source>
</evidence>
<dbReference type="GO" id="GO:0005524">
    <property type="term" value="F:ATP binding"/>
    <property type="evidence" value="ECO:0007669"/>
    <property type="project" value="UniProtKB-KW"/>
</dbReference>
<dbReference type="SMART" id="SM00559">
    <property type="entry name" value="Ku78"/>
    <property type="match status" value="1"/>
</dbReference>
<dbReference type="EMBL" id="HE573022">
    <property type="protein sequence ID" value="CCC48327.1"/>
    <property type="molecule type" value="Genomic_DNA"/>
</dbReference>
<organism evidence="13">
    <name type="scientific">Trypanosoma vivax (strain Y486)</name>
    <dbReference type="NCBI Taxonomy" id="1055687"/>
    <lineage>
        <taxon>Eukaryota</taxon>
        <taxon>Discoba</taxon>
        <taxon>Euglenozoa</taxon>
        <taxon>Kinetoplastea</taxon>
        <taxon>Metakinetoplastina</taxon>
        <taxon>Trypanosomatida</taxon>
        <taxon>Trypanosomatidae</taxon>
        <taxon>Trypanosoma</taxon>
        <taxon>Duttonella</taxon>
    </lineage>
</organism>
<dbReference type="GO" id="GO:0006303">
    <property type="term" value="P:double-strand break repair via nonhomologous end joining"/>
    <property type="evidence" value="ECO:0007669"/>
    <property type="project" value="InterPro"/>
</dbReference>
<dbReference type="PANTHER" id="PTHR12604:SF4">
    <property type="entry name" value="X-RAY REPAIR CROSS-COMPLEMENTING PROTEIN 5"/>
    <property type="match status" value="1"/>
</dbReference>
<evidence type="ECO:0000256" key="1">
    <source>
        <dbReference type="ARBA" id="ARBA00004123"/>
    </source>
</evidence>
<accession>G0TWI9</accession>
<evidence type="ECO:0000256" key="4">
    <source>
        <dbReference type="ARBA" id="ARBA00022801"/>
    </source>
</evidence>
<dbReference type="GO" id="GO:0016787">
    <property type="term" value="F:hydrolase activity"/>
    <property type="evidence" value="ECO:0007669"/>
    <property type="project" value="UniProtKB-KW"/>
</dbReference>
<evidence type="ECO:0000256" key="9">
    <source>
        <dbReference type="ARBA" id="ARBA00023204"/>
    </source>
</evidence>
<keyword evidence="10" id="KW-0539">Nucleus</keyword>
<keyword evidence="8" id="KW-0233">DNA recombination</keyword>
<feature type="region of interest" description="Disordered" evidence="11">
    <location>
        <begin position="266"/>
        <end position="303"/>
    </location>
</feature>
<keyword evidence="4" id="KW-0378">Hydrolase</keyword>
<comment type="subcellular location">
    <subcellularLocation>
        <location evidence="1">Nucleus</location>
    </subcellularLocation>
</comment>
<dbReference type="GO" id="GO:0006310">
    <property type="term" value="P:DNA recombination"/>
    <property type="evidence" value="ECO:0007669"/>
    <property type="project" value="UniProtKB-KW"/>
</dbReference>
<dbReference type="AlphaFoldDB" id="G0TWI9"/>
<keyword evidence="9" id="KW-0234">DNA repair</keyword>
<feature type="compositionally biased region" description="Polar residues" evidence="11">
    <location>
        <begin position="286"/>
        <end position="299"/>
    </location>
</feature>
<keyword evidence="3" id="KW-0227">DNA damage</keyword>
<protein>
    <submittedName>
        <fullName evidence="13">Putative KU80 protein</fullName>
    </submittedName>
</protein>
<dbReference type="VEuPathDB" id="TriTrypDB:TvY486_0601180"/>
<evidence type="ECO:0000256" key="8">
    <source>
        <dbReference type="ARBA" id="ARBA00023172"/>
    </source>
</evidence>